<comment type="subcellular location">
    <subcellularLocation>
        <location evidence="1">Cell membrane</location>
        <topology evidence="1">Multi-pass membrane protein</topology>
    </subcellularLocation>
</comment>
<keyword evidence="6 10" id="KW-0472">Membrane</keyword>
<dbReference type="AlphaFoldDB" id="A0A914WU58"/>
<proteinExistence type="predicted"/>
<dbReference type="Gene3D" id="1.20.1070.10">
    <property type="entry name" value="Rhodopsin 7-helix transmembrane proteins"/>
    <property type="match status" value="1"/>
</dbReference>
<evidence type="ECO:0000256" key="5">
    <source>
        <dbReference type="ARBA" id="ARBA00023040"/>
    </source>
</evidence>
<keyword evidence="3 10" id="KW-0812">Transmembrane</keyword>
<feature type="transmembrane region" description="Helical" evidence="10">
    <location>
        <begin position="24"/>
        <end position="47"/>
    </location>
</feature>
<dbReference type="SMART" id="SM01381">
    <property type="entry name" value="7TM_GPCR_Srsx"/>
    <property type="match status" value="1"/>
</dbReference>
<organism evidence="11 12">
    <name type="scientific">Plectus sambesii</name>
    <dbReference type="NCBI Taxonomy" id="2011161"/>
    <lineage>
        <taxon>Eukaryota</taxon>
        <taxon>Metazoa</taxon>
        <taxon>Ecdysozoa</taxon>
        <taxon>Nematoda</taxon>
        <taxon>Chromadorea</taxon>
        <taxon>Plectida</taxon>
        <taxon>Plectina</taxon>
        <taxon>Plectoidea</taxon>
        <taxon>Plectidae</taxon>
        <taxon>Plectus</taxon>
    </lineage>
</organism>
<keyword evidence="7" id="KW-0675">Receptor</keyword>
<keyword evidence="4 10" id="KW-1133">Transmembrane helix</keyword>
<dbReference type="Proteomes" id="UP000887566">
    <property type="component" value="Unplaced"/>
</dbReference>
<name>A0A914WU58_9BILA</name>
<keyword evidence="8" id="KW-0325">Glycoprotein</keyword>
<reference evidence="12" key="1">
    <citation type="submission" date="2022-11" db="UniProtKB">
        <authorList>
            <consortium name="WormBaseParasite"/>
        </authorList>
    </citation>
    <scope>IDENTIFICATION</scope>
</reference>
<evidence type="ECO:0000313" key="12">
    <source>
        <dbReference type="WBParaSite" id="PSAMB.scaffold5416size11747.g26601.t1"/>
    </source>
</evidence>
<evidence type="ECO:0000256" key="10">
    <source>
        <dbReference type="SAM" id="Phobius"/>
    </source>
</evidence>
<dbReference type="GO" id="GO:0004930">
    <property type="term" value="F:G protein-coupled receptor activity"/>
    <property type="evidence" value="ECO:0007669"/>
    <property type="project" value="UniProtKB-KW"/>
</dbReference>
<accession>A0A914WU58</accession>
<dbReference type="InterPro" id="IPR000276">
    <property type="entry name" value="GPCR_Rhodpsn"/>
</dbReference>
<feature type="transmembrane region" description="Helical" evidence="10">
    <location>
        <begin position="120"/>
        <end position="140"/>
    </location>
</feature>
<feature type="transmembrane region" description="Helical" evidence="10">
    <location>
        <begin position="169"/>
        <end position="194"/>
    </location>
</feature>
<dbReference type="SUPFAM" id="SSF81321">
    <property type="entry name" value="Family A G protein-coupled receptor-like"/>
    <property type="match status" value="1"/>
</dbReference>
<evidence type="ECO:0000256" key="6">
    <source>
        <dbReference type="ARBA" id="ARBA00023136"/>
    </source>
</evidence>
<dbReference type="GO" id="GO:0005886">
    <property type="term" value="C:plasma membrane"/>
    <property type="evidence" value="ECO:0007669"/>
    <property type="project" value="UniProtKB-SubCell"/>
</dbReference>
<dbReference type="PANTHER" id="PTHR24246:SF27">
    <property type="entry name" value="ADENOSINE RECEPTOR, ISOFORM A"/>
    <property type="match status" value="1"/>
</dbReference>
<evidence type="ECO:0000256" key="8">
    <source>
        <dbReference type="ARBA" id="ARBA00023180"/>
    </source>
</evidence>
<evidence type="ECO:0000256" key="9">
    <source>
        <dbReference type="ARBA" id="ARBA00023224"/>
    </source>
</evidence>
<keyword evidence="5" id="KW-0297">G-protein coupled receptor</keyword>
<evidence type="ECO:0000256" key="4">
    <source>
        <dbReference type="ARBA" id="ARBA00022989"/>
    </source>
</evidence>
<evidence type="ECO:0000256" key="1">
    <source>
        <dbReference type="ARBA" id="ARBA00004651"/>
    </source>
</evidence>
<keyword evidence="9" id="KW-0807">Transducer</keyword>
<dbReference type="WBParaSite" id="PSAMB.scaffold5416size11747.g26601.t1">
    <property type="protein sequence ID" value="PSAMB.scaffold5416size11747.g26601.t1"/>
    <property type="gene ID" value="PSAMB.scaffold5416size11747.g26601"/>
</dbReference>
<protein>
    <submittedName>
        <fullName evidence="12">G-protein coupled receptors family 1 profile domain-containing protein</fullName>
    </submittedName>
</protein>
<sequence length="257" mass="28386">MCLGNGAIFLAVFSSKSMRNRKEMLLVAGLAVTDFIYGLGTMLAGAMRSWLQYTGHLDYPVTPWACMGFPSTFMFAVGQQTMVSVQTSSSYFLTERVANQRAVCFGPMAVPAWYSSYDLLFAPICGYISVAIYGGVVVAYRRHVRSMVSSGGYHHDANQKTQKRLTITLGIISFFTLVFYCTPFCLTNSLTWAGVKLPNIYNQLAGIIIRINSVVNLFVYIKRQSDIRNGLLKVVTCSTIGNGGSTLVHSMSQPLRR</sequence>
<evidence type="ECO:0000256" key="2">
    <source>
        <dbReference type="ARBA" id="ARBA00022475"/>
    </source>
</evidence>
<keyword evidence="2" id="KW-1003">Cell membrane</keyword>
<dbReference type="PANTHER" id="PTHR24246">
    <property type="entry name" value="OLFACTORY RECEPTOR AND ADENOSINE RECEPTOR"/>
    <property type="match status" value="1"/>
</dbReference>
<dbReference type="CDD" id="cd00637">
    <property type="entry name" value="7tm_classA_rhodopsin-like"/>
    <property type="match status" value="1"/>
</dbReference>
<evidence type="ECO:0000313" key="11">
    <source>
        <dbReference type="Proteomes" id="UP000887566"/>
    </source>
</evidence>
<keyword evidence="11" id="KW-1185">Reference proteome</keyword>
<evidence type="ECO:0000256" key="3">
    <source>
        <dbReference type="ARBA" id="ARBA00022692"/>
    </source>
</evidence>
<evidence type="ECO:0000256" key="7">
    <source>
        <dbReference type="ARBA" id="ARBA00023170"/>
    </source>
</evidence>
<feature type="transmembrane region" description="Helical" evidence="10">
    <location>
        <begin position="200"/>
        <end position="221"/>
    </location>
</feature>